<feature type="compositionally biased region" description="Low complexity" evidence="1">
    <location>
        <begin position="1"/>
        <end position="10"/>
    </location>
</feature>
<organism evidence="2 3">
    <name type="scientific">Steinernema carpocapsae</name>
    <name type="common">Entomopathogenic nematode</name>
    <dbReference type="NCBI Taxonomy" id="34508"/>
    <lineage>
        <taxon>Eukaryota</taxon>
        <taxon>Metazoa</taxon>
        <taxon>Ecdysozoa</taxon>
        <taxon>Nematoda</taxon>
        <taxon>Chromadorea</taxon>
        <taxon>Rhabditida</taxon>
        <taxon>Tylenchina</taxon>
        <taxon>Panagrolaimomorpha</taxon>
        <taxon>Strongyloidoidea</taxon>
        <taxon>Steinernematidae</taxon>
        <taxon>Steinernema</taxon>
    </lineage>
</organism>
<dbReference type="AlphaFoldDB" id="A0A4U8UJF2"/>
<comment type="caution">
    <text evidence="2">The sequence shown here is derived from an EMBL/GenBank/DDBJ whole genome shotgun (WGS) entry which is preliminary data.</text>
</comment>
<sequence>MSGRHSSSSARRGDRESRVHSGRLQGNTTGRSQHGRTGSLPGGPPQPRGRTSRLYGYDLPAEGDREAPERAGRLNGYRHWIPKLYIRASQNQRRSPY</sequence>
<evidence type="ECO:0000313" key="2">
    <source>
        <dbReference type="EMBL" id="TMS32984.1"/>
    </source>
</evidence>
<keyword evidence="3" id="KW-1185">Reference proteome</keyword>
<name>A0A4U8UJF2_STECR</name>
<evidence type="ECO:0000256" key="1">
    <source>
        <dbReference type="SAM" id="MobiDB-lite"/>
    </source>
</evidence>
<accession>A0A4U8UJF2</accession>
<protein>
    <submittedName>
        <fullName evidence="2">Uncharacterized protein</fullName>
    </submittedName>
</protein>
<dbReference type="EMBL" id="AZBU02000001">
    <property type="protein sequence ID" value="TMS32984.1"/>
    <property type="molecule type" value="Genomic_DNA"/>
</dbReference>
<proteinExistence type="predicted"/>
<reference evidence="2 3" key="2">
    <citation type="journal article" date="2019" name="G3 (Bethesda)">
        <title>Hybrid Assembly of the Genome of the Entomopathogenic Nematode Steinernema carpocapsae Identifies the X-Chromosome.</title>
        <authorList>
            <person name="Serra L."/>
            <person name="Macchietto M."/>
            <person name="Macias-Munoz A."/>
            <person name="McGill C.J."/>
            <person name="Rodriguez I.M."/>
            <person name="Rodriguez B."/>
            <person name="Murad R."/>
            <person name="Mortazavi A."/>
        </authorList>
    </citation>
    <scope>NUCLEOTIDE SEQUENCE [LARGE SCALE GENOMIC DNA]</scope>
    <source>
        <strain evidence="2 3">ALL</strain>
    </source>
</reference>
<feature type="region of interest" description="Disordered" evidence="1">
    <location>
        <begin position="1"/>
        <end position="71"/>
    </location>
</feature>
<feature type="compositionally biased region" description="Polar residues" evidence="1">
    <location>
        <begin position="24"/>
        <end position="36"/>
    </location>
</feature>
<feature type="compositionally biased region" description="Basic and acidic residues" evidence="1">
    <location>
        <begin position="62"/>
        <end position="71"/>
    </location>
</feature>
<gene>
    <name evidence="2" type="ORF">L596_000768</name>
</gene>
<dbReference type="Proteomes" id="UP000298663">
    <property type="component" value="Unassembled WGS sequence"/>
</dbReference>
<reference evidence="2 3" key="1">
    <citation type="journal article" date="2015" name="Genome Biol.">
        <title>Comparative genomics of Steinernema reveals deeply conserved gene regulatory networks.</title>
        <authorList>
            <person name="Dillman A.R."/>
            <person name="Macchietto M."/>
            <person name="Porter C.F."/>
            <person name="Rogers A."/>
            <person name="Williams B."/>
            <person name="Antoshechkin I."/>
            <person name="Lee M.M."/>
            <person name="Goodwin Z."/>
            <person name="Lu X."/>
            <person name="Lewis E.E."/>
            <person name="Goodrich-Blair H."/>
            <person name="Stock S.P."/>
            <person name="Adams B.J."/>
            <person name="Sternberg P.W."/>
            <person name="Mortazavi A."/>
        </authorList>
    </citation>
    <scope>NUCLEOTIDE SEQUENCE [LARGE SCALE GENOMIC DNA]</scope>
    <source>
        <strain evidence="2 3">ALL</strain>
    </source>
</reference>
<evidence type="ECO:0000313" key="3">
    <source>
        <dbReference type="Proteomes" id="UP000298663"/>
    </source>
</evidence>